<name>A0A7I8D7S6_9FIRM</name>
<dbReference type="EC" id="2.1.1.-" evidence="6"/>
<dbReference type="KEGG" id="sman:C12CBH8_21780"/>
<evidence type="ECO:0000256" key="2">
    <source>
        <dbReference type="ARBA" id="ARBA00022490"/>
    </source>
</evidence>
<gene>
    <name evidence="6 7" type="primary">prmA</name>
    <name evidence="7" type="ORF">C12CBH8_21780</name>
</gene>
<comment type="function">
    <text evidence="6">Methylates ribosomal protein L11.</text>
</comment>
<keyword evidence="2 6" id="KW-0963">Cytoplasm</keyword>
<evidence type="ECO:0000256" key="1">
    <source>
        <dbReference type="ARBA" id="ARBA00009741"/>
    </source>
</evidence>
<comment type="catalytic activity">
    <reaction evidence="6">
        <text>L-lysyl-[protein] + 3 S-adenosyl-L-methionine = N(6),N(6),N(6)-trimethyl-L-lysyl-[protein] + 3 S-adenosyl-L-homocysteine + 3 H(+)</text>
        <dbReference type="Rhea" id="RHEA:54192"/>
        <dbReference type="Rhea" id="RHEA-COMP:9752"/>
        <dbReference type="Rhea" id="RHEA-COMP:13826"/>
        <dbReference type="ChEBI" id="CHEBI:15378"/>
        <dbReference type="ChEBI" id="CHEBI:29969"/>
        <dbReference type="ChEBI" id="CHEBI:57856"/>
        <dbReference type="ChEBI" id="CHEBI:59789"/>
        <dbReference type="ChEBI" id="CHEBI:61961"/>
    </reaction>
</comment>
<dbReference type="GO" id="GO:0005737">
    <property type="term" value="C:cytoplasm"/>
    <property type="evidence" value="ECO:0007669"/>
    <property type="project" value="UniProtKB-SubCell"/>
</dbReference>
<dbReference type="CDD" id="cd02440">
    <property type="entry name" value="AdoMet_MTases"/>
    <property type="match status" value="1"/>
</dbReference>
<feature type="binding site" evidence="6">
    <location>
        <position position="242"/>
    </location>
    <ligand>
        <name>S-adenosyl-L-methionine</name>
        <dbReference type="ChEBI" id="CHEBI:59789"/>
    </ligand>
</feature>
<dbReference type="SUPFAM" id="SSF53335">
    <property type="entry name" value="S-adenosyl-L-methionine-dependent methyltransferases"/>
    <property type="match status" value="1"/>
</dbReference>
<dbReference type="GO" id="GO:0008276">
    <property type="term" value="F:protein methyltransferase activity"/>
    <property type="evidence" value="ECO:0007669"/>
    <property type="project" value="UniProtKB-UniRule"/>
</dbReference>
<evidence type="ECO:0000256" key="3">
    <source>
        <dbReference type="ARBA" id="ARBA00022603"/>
    </source>
</evidence>
<dbReference type="HAMAP" id="MF_00735">
    <property type="entry name" value="Methyltr_PrmA"/>
    <property type="match status" value="1"/>
</dbReference>
<sequence length="306" mass="33729">MDWTELTIQIPIADLETATAIAQMTVPYGVYIEDYSDMEQQVHEMAHVDLIDEELLRRDRDHALIHIYISPDENPAEALSFLQQQLTACSIPHQLMRENVREEDWATAWRQYYKPVRVGQKLMVVPSWEQYQAQEEDVVITLDPGMAFGTGTHATTRLCMRLIEQYLIPGQDMLDVGTGSGILAVTALKLGARKAVGVDIDATAVRVAGENAALNGVEDNLSVICGDLACDVKGSFQLITANIVADIIIRLTPDVPPLLKEGGTFVVSGIIDSREQDVRDALQANGFHVISSLTEGGWVALACQRK</sequence>
<dbReference type="InterPro" id="IPR029063">
    <property type="entry name" value="SAM-dependent_MTases_sf"/>
</dbReference>
<organism evidence="7 8">
    <name type="scientific">Solibaculum mannosilyticum</name>
    <dbReference type="NCBI Taxonomy" id="2780922"/>
    <lineage>
        <taxon>Bacteria</taxon>
        <taxon>Bacillati</taxon>
        <taxon>Bacillota</taxon>
        <taxon>Clostridia</taxon>
        <taxon>Eubacteriales</taxon>
        <taxon>Oscillospiraceae</taxon>
        <taxon>Solibaculum</taxon>
    </lineage>
</organism>
<dbReference type="NCBIfam" id="TIGR00406">
    <property type="entry name" value="prmA"/>
    <property type="match status" value="1"/>
</dbReference>
<comment type="similarity">
    <text evidence="1 6">Belongs to the methyltransferase superfamily. PrmA family.</text>
</comment>
<keyword evidence="7" id="KW-0689">Ribosomal protein</keyword>
<dbReference type="PANTHER" id="PTHR43648:SF1">
    <property type="entry name" value="ELECTRON TRANSFER FLAVOPROTEIN BETA SUBUNIT LYSINE METHYLTRANSFERASE"/>
    <property type="match status" value="1"/>
</dbReference>
<dbReference type="Gene3D" id="3.40.50.150">
    <property type="entry name" value="Vaccinia Virus protein VP39"/>
    <property type="match status" value="1"/>
</dbReference>
<dbReference type="GO" id="GO:0005840">
    <property type="term" value="C:ribosome"/>
    <property type="evidence" value="ECO:0007669"/>
    <property type="project" value="UniProtKB-KW"/>
</dbReference>
<dbReference type="InterPro" id="IPR050078">
    <property type="entry name" value="Ribosomal_L11_MeTrfase_PrmA"/>
</dbReference>
<dbReference type="InterPro" id="IPR004498">
    <property type="entry name" value="Ribosomal_PrmA_MeTrfase"/>
</dbReference>
<dbReference type="EMBL" id="AP023321">
    <property type="protein sequence ID" value="BCI61539.1"/>
    <property type="molecule type" value="Genomic_DNA"/>
</dbReference>
<keyword evidence="4 6" id="KW-0808">Transferase</keyword>
<comment type="subcellular location">
    <subcellularLocation>
        <location evidence="6">Cytoplasm</location>
    </subcellularLocation>
</comment>
<evidence type="ECO:0000256" key="6">
    <source>
        <dbReference type="HAMAP-Rule" id="MF_00735"/>
    </source>
</evidence>
<keyword evidence="7" id="KW-0687">Ribonucleoprotein</keyword>
<feature type="binding site" evidence="6">
    <location>
        <position position="177"/>
    </location>
    <ligand>
        <name>S-adenosyl-L-methionine</name>
        <dbReference type="ChEBI" id="CHEBI:59789"/>
    </ligand>
</feature>
<keyword evidence="5 6" id="KW-0949">S-adenosyl-L-methionine</keyword>
<dbReference type="Pfam" id="PF06325">
    <property type="entry name" value="PrmA"/>
    <property type="match status" value="1"/>
</dbReference>
<evidence type="ECO:0000313" key="8">
    <source>
        <dbReference type="Proteomes" id="UP000593890"/>
    </source>
</evidence>
<evidence type="ECO:0000313" key="7">
    <source>
        <dbReference type="EMBL" id="BCI61539.1"/>
    </source>
</evidence>
<dbReference type="RefSeq" id="WP_215533253.1">
    <property type="nucleotide sequence ID" value="NZ_AP023321.1"/>
</dbReference>
<dbReference type="GO" id="GO:0032259">
    <property type="term" value="P:methylation"/>
    <property type="evidence" value="ECO:0007669"/>
    <property type="project" value="UniProtKB-KW"/>
</dbReference>
<evidence type="ECO:0000256" key="4">
    <source>
        <dbReference type="ARBA" id="ARBA00022679"/>
    </source>
</evidence>
<reference evidence="8" key="1">
    <citation type="submission" date="2020-07" db="EMBL/GenBank/DDBJ databases">
        <title>Complete genome sequencing of Clostridia bacterium strain 12CBH8.</title>
        <authorList>
            <person name="Sakamoto M."/>
            <person name="Murakami T."/>
            <person name="Mori H."/>
        </authorList>
    </citation>
    <scope>NUCLEOTIDE SEQUENCE [LARGE SCALE GENOMIC DNA]</scope>
    <source>
        <strain evidence="8">12CBH8</strain>
    </source>
</reference>
<feature type="binding site" evidence="6">
    <location>
        <position position="199"/>
    </location>
    <ligand>
        <name>S-adenosyl-L-methionine</name>
        <dbReference type="ChEBI" id="CHEBI:59789"/>
    </ligand>
</feature>
<evidence type="ECO:0000256" key="5">
    <source>
        <dbReference type="ARBA" id="ARBA00022691"/>
    </source>
</evidence>
<proteinExistence type="inferred from homology"/>
<dbReference type="AlphaFoldDB" id="A0A7I8D7S6"/>
<accession>A0A7I8D7S6</accession>
<dbReference type="PIRSF" id="PIRSF000401">
    <property type="entry name" value="RPL11_MTase"/>
    <property type="match status" value="1"/>
</dbReference>
<protein>
    <recommendedName>
        <fullName evidence="6">Ribosomal protein L11 methyltransferase</fullName>
        <shortName evidence="6">L11 Mtase</shortName>
        <ecNumber evidence="6">2.1.1.-</ecNumber>
    </recommendedName>
</protein>
<feature type="binding site" evidence="6">
    <location>
        <position position="156"/>
    </location>
    <ligand>
        <name>S-adenosyl-L-methionine</name>
        <dbReference type="ChEBI" id="CHEBI:59789"/>
    </ligand>
</feature>
<dbReference type="Proteomes" id="UP000593890">
    <property type="component" value="Chromosome"/>
</dbReference>
<keyword evidence="8" id="KW-1185">Reference proteome</keyword>
<dbReference type="PANTHER" id="PTHR43648">
    <property type="entry name" value="ELECTRON TRANSFER FLAVOPROTEIN BETA SUBUNIT LYSINE METHYLTRANSFERASE"/>
    <property type="match status" value="1"/>
</dbReference>
<keyword evidence="3 6" id="KW-0489">Methyltransferase</keyword>